<dbReference type="SUPFAM" id="SSF140586">
    <property type="entry name" value="Dcp2 domain-like"/>
    <property type="match status" value="1"/>
</dbReference>
<evidence type="ECO:0000256" key="5">
    <source>
        <dbReference type="ARBA" id="ARBA00005279"/>
    </source>
</evidence>
<dbReference type="PROSITE" id="PS51462">
    <property type="entry name" value="NUDIX"/>
    <property type="match status" value="1"/>
</dbReference>
<comment type="catalytic activity">
    <reaction evidence="13">
        <text>a 5'-end (N(7)-methyl 5'-triphosphoguanosine)-ribonucleoside in mRNA + H2O = N(7)-methyl-GDP + a 5'-end phospho-ribonucleoside in mRNA + 2 H(+)</text>
        <dbReference type="Rhea" id="RHEA:67484"/>
        <dbReference type="Rhea" id="RHEA-COMP:15692"/>
        <dbReference type="Rhea" id="RHEA-COMP:17167"/>
        <dbReference type="ChEBI" id="CHEBI:15377"/>
        <dbReference type="ChEBI" id="CHEBI:15378"/>
        <dbReference type="ChEBI" id="CHEBI:63714"/>
        <dbReference type="ChEBI" id="CHEBI:138282"/>
        <dbReference type="ChEBI" id="CHEBI:156461"/>
        <dbReference type="EC" id="3.6.1.62"/>
    </reaction>
    <physiologicalReaction direction="left-to-right" evidence="13">
        <dbReference type="Rhea" id="RHEA:67485"/>
    </physiologicalReaction>
</comment>
<dbReference type="GO" id="GO:0005634">
    <property type="term" value="C:nucleus"/>
    <property type="evidence" value="ECO:0007669"/>
    <property type="project" value="UniProtKB-SubCell"/>
</dbReference>
<comment type="subcellular location">
    <subcellularLocation>
        <location evidence="4">Cytoplasm</location>
        <location evidence="4">P-body</location>
    </subcellularLocation>
    <subcellularLocation>
        <location evidence="3">Nucleus</location>
    </subcellularLocation>
</comment>
<evidence type="ECO:0000256" key="2">
    <source>
        <dbReference type="ARBA" id="ARBA00001946"/>
    </source>
</evidence>
<reference evidence="18" key="1">
    <citation type="journal article" date="2023" name="bioRxiv">
        <title>Scaffold-level genome assemblies of two parasitoid biocontrol wasps reveal the parthenogenesis mechanism and an associated novel virus.</title>
        <authorList>
            <person name="Inwood S."/>
            <person name="Skelly J."/>
            <person name="Guhlin J."/>
            <person name="Harrop T."/>
            <person name="Goldson S."/>
            <person name="Dearden P."/>
        </authorList>
    </citation>
    <scope>NUCLEOTIDE SEQUENCE</scope>
    <source>
        <strain evidence="18">Irish</strain>
        <tissue evidence="18">Whole body</tissue>
    </source>
</reference>
<keyword evidence="6" id="KW-0963">Cytoplasm</keyword>
<comment type="similarity">
    <text evidence="5">Belongs to the Nudix hydrolase family. DCP2 subfamily.</text>
</comment>
<evidence type="ECO:0000256" key="14">
    <source>
        <dbReference type="ARBA" id="ARBA00060003"/>
    </source>
</evidence>
<dbReference type="Proteomes" id="UP001168990">
    <property type="component" value="Unassembled WGS sequence"/>
</dbReference>
<dbReference type="CDD" id="cd03672">
    <property type="entry name" value="NUDIX_Dcp2p_Nudt20"/>
    <property type="match status" value="1"/>
</dbReference>
<dbReference type="PROSITE" id="PS00893">
    <property type="entry name" value="NUDIX_BOX"/>
    <property type="match status" value="1"/>
</dbReference>
<dbReference type="InterPro" id="IPR044099">
    <property type="entry name" value="Dcp2_NUDIX"/>
</dbReference>
<evidence type="ECO:0000256" key="3">
    <source>
        <dbReference type="ARBA" id="ARBA00004123"/>
    </source>
</evidence>
<evidence type="ECO:0000256" key="11">
    <source>
        <dbReference type="ARBA" id="ARBA00023211"/>
    </source>
</evidence>
<evidence type="ECO:0000256" key="12">
    <source>
        <dbReference type="ARBA" id="ARBA00023242"/>
    </source>
</evidence>
<proteinExistence type="inferred from homology"/>
<dbReference type="InterPro" id="IPR007722">
    <property type="entry name" value="DCP2_BoxA"/>
</dbReference>
<keyword evidence="8" id="KW-0479">Metal-binding</keyword>
<comment type="caution">
    <text evidence="18">The sequence shown here is derived from an EMBL/GenBank/DDBJ whole genome shotgun (WGS) entry which is preliminary data.</text>
</comment>
<dbReference type="GO" id="GO:0000184">
    <property type="term" value="P:nuclear-transcribed mRNA catabolic process, nonsense-mediated decay"/>
    <property type="evidence" value="ECO:0007669"/>
    <property type="project" value="InterPro"/>
</dbReference>
<evidence type="ECO:0000256" key="13">
    <source>
        <dbReference type="ARBA" id="ARBA00047661"/>
    </source>
</evidence>
<dbReference type="SUPFAM" id="SSF55811">
    <property type="entry name" value="Nudix"/>
    <property type="match status" value="1"/>
</dbReference>
<dbReference type="InterPro" id="IPR020084">
    <property type="entry name" value="NUDIX_hydrolase_CS"/>
</dbReference>
<gene>
    <name evidence="18" type="ORF">PV328_011632</name>
</gene>
<reference evidence="18" key="2">
    <citation type="submission" date="2023-03" db="EMBL/GenBank/DDBJ databases">
        <authorList>
            <person name="Inwood S.N."/>
            <person name="Skelly J.G."/>
            <person name="Guhlin J."/>
            <person name="Harrop T.W.R."/>
            <person name="Goldson S.G."/>
            <person name="Dearden P.K."/>
        </authorList>
    </citation>
    <scope>NUCLEOTIDE SEQUENCE</scope>
    <source>
        <strain evidence="18">Irish</strain>
        <tissue evidence="18">Whole body</tissue>
    </source>
</reference>
<dbReference type="Pfam" id="PF05026">
    <property type="entry name" value="DCP2"/>
    <property type="match status" value="1"/>
</dbReference>
<keyword evidence="9" id="KW-0378">Hydrolase</keyword>
<evidence type="ECO:0000256" key="7">
    <source>
        <dbReference type="ARBA" id="ARBA00022553"/>
    </source>
</evidence>
<evidence type="ECO:0000313" key="18">
    <source>
        <dbReference type="EMBL" id="KAK0157950.1"/>
    </source>
</evidence>
<evidence type="ECO:0000256" key="4">
    <source>
        <dbReference type="ARBA" id="ARBA00004201"/>
    </source>
</evidence>
<evidence type="ECO:0000313" key="19">
    <source>
        <dbReference type="Proteomes" id="UP001168990"/>
    </source>
</evidence>
<dbReference type="GO" id="GO:0030145">
    <property type="term" value="F:manganese ion binding"/>
    <property type="evidence" value="ECO:0007669"/>
    <property type="project" value="InterPro"/>
</dbReference>
<dbReference type="GO" id="GO:0000290">
    <property type="term" value="P:deadenylation-dependent decapping of nuclear-transcribed mRNA"/>
    <property type="evidence" value="ECO:0007669"/>
    <property type="project" value="InterPro"/>
</dbReference>
<evidence type="ECO:0000256" key="9">
    <source>
        <dbReference type="ARBA" id="ARBA00022801"/>
    </source>
</evidence>
<name>A0AA39EYC1_9HYME</name>
<feature type="domain" description="Nudix hydrolase" evidence="17">
    <location>
        <begin position="95"/>
        <end position="226"/>
    </location>
</feature>
<dbReference type="Pfam" id="PF00293">
    <property type="entry name" value="NUDIX"/>
    <property type="match status" value="1"/>
</dbReference>
<dbReference type="GO" id="GO:0000932">
    <property type="term" value="C:P-body"/>
    <property type="evidence" value="ECO:0007669"/>
    <property type="project" value="UniProtKB-SubCell"/>
</dbReference>
<evidence type="ECO:0000256" key="8">
    <source>
        <dbReference type="ARBA" id="ARBA00022723"/>
    </source>
</evidence>
<keyword evidence="11" id="KW-0464">Manganese</keyword>
<evidence type="ECO:0000256" key="15">
    <source>
        <dbReference type="ARBA" id="ARBA00068566"/>
    </source>
</evidence>
<keyword evidence="12" id="KW-0539">Nucleus</keyword>
<keyword evidence="7" id="KW-0597">Phosphoprotein</keyword>
<evidence type="ECO:0000256" key="10">
    <source>
        <dbReference type="ARBA" id="ARBA00022884"/>
    </source>
</evidence>
<dbReference type="InterPro" id="IPR036189">
    <property type="entry name" value="DCP2_BoxA_sf"/>
</dbReference>
<comment type="cofactor">
    <cofactor evidence="2">
        <name>Mg(2+)</name>
        <dbReference type="ChEBI" id="CHEBI:18420"/>
    </cofactor>
</comment>
<evidence type="ECO:0000256" key="16">
    <source>
        <dbReference type="ARBA" id="ARBA00078183"/>
    </source>
</evidence>
<protein>
    <recommendedName>
        <fullName evidence="15">m7GpppN-mRNA hydrolase</fullName>
    </recommendedName>
    <alternativeName>
        <fullName evidence="16">mRNA-decapping enzyme 2</fullName>
    </alternativeName>
</protein>
<accession>A0AA39EYC1</accession>
<dbReference type="PANTHER" id="PTHR23114:SF17">
    <property type="entry name" value="M7GPPPN-MRNA HYDROLASE"/>
    <property type="match status" value="1"/>
</dbReference>
<dbReference type="FunFam" id="1.10.10.1050:FF:000001">
    <property type="entry name" value="M7GpppN-mRNA hydrolase isoform 2"/>
    <property type="match status" value="1"/>
</dbReference>
<comment type="cofactor">
    <cofactor evidence="1">
        <name>Mn(2+)</name>
        <dbReference type="ChEBI" id="CHEBI:29035"/>
    </cofactor>
</comment>
<dbReference type="Gene3D" id="3.90.79.10">
    <property type="entry name" value="Nucleoside Triphosphate Pyrophosphohydrolase"/>
    <property type="match status" value="1"/>
</dbReference>
<dbReference type="EMBL" id="JAQQBS010001425">
    <property type="protein sequence ID" value="KAK0157950.1"/>
    <property type="molecule type" value="Genomic_DNA"/>
</dbReference>
<dbReference type="InterPro" id="IPR000086">
    <property type="entry name" value="NUDIX_hydrolase_dom"/>
</dbReference>
<sequence>MAEHAIPLDILDDLSSRFIINVPEEERKDLVRICFQIELAHWFYLDFYCTDDNTRKLKPCNMKEFTMHIFQHIPFLRMHISRVDTILEQWREYKQSVPTFGAIVLNEDMTRVLLVQNYWAKNSWGFPKGKVNEDEDPSHCAVREVFEETGFDISNLIDKNQYIESIINDRLVRLYIITGVQKDTKFEPQTRKEIKNVEWFALADLPNTAKDMTPKVKMGVGPNAFFMVVPFIKRMKRWVIEKRQKDKQASTSKRHRHKSLGDVDVVLKGNRQQQQLHFAHNNTIESKNSRQSNTSPIRNRRIMEYKSMSKGICGDKTSSKIGIKRNLFGDLTEDRNVKSPNAVLAKQLIDSPGVIASNRKNKSTQQTVISKEVKHADGKKNSEFDNAVEKLHSMDISKMCDDFNFRSSAWSHFEFDRQAILNCI</sequence>
<dbReference type="PANTHER" id="PTHR23114">
    <property type="entry name" value="M7GPPPN-MRNA HYDROLASE"/>
    <property type="match status" value="1"/>
</dbReference>
<organism evidence="18 19">
    <name type="scientific">Microctonus aethiopoides</name>
    <dbReference type="NCBI Taxonomy" id="144406"/>
    <lineage>
        <taxon>Eukaryota</taxon>
        <taxon>Metazoa</taxon>
        <taxon>Ecdysozoa</taxon>
        <taxon>Arthropoda</taxon>
        <taxon>Hexapoda</taxon>
        <taxon>Insecta</taxon>
        <taxon>Pterygota</taxon>
        <taxon>Neoptera</taxon>
        <taxon>Endopterygota</taxon>
        <taxon>Hymenoptera</taxon>
        <taxon>Apocrita</taxon>
        <taxon>Ichneumonoidea</taxon>
        <taxon>Braconidae</taxon>
        <taxon>Euphorinae</taxon>
        <taxon>Microctonus</taxon>
    </lineage>
</organism>
<evidence type="ECO:0000256" key="6">
    <source>
        <dbReference type="ARBA" id="ARBA00022490"/>
    </source>
</evidence>
<comment type="function">
    <text evidence="14">Decapping metalloenzyme that catalyzes the cleavage of the cap structure on mRNAs. Removes the 7-methyl guanine cap structure from mRNA molecules, yielding a 5'-phosphorylated mRNA fragment and 7m-GDP. Necessary for the degradation of mRNAs, both in normal mRNA turnover and in nonsense-mediated mRNA decay. Plays a role in replication-dependent histone mRNA degradation. Has higher activity towards mRNAs that lack a poly(A) tail. Has no activity towards a cap structure lacking an RNA moiety. The presence of a N(6)-methyladenosine methylation at the second transcribed position of mRNAs (N(6),2'-O-dimethyladenosine cap; m6A(m)) provides resistance to DCP2-mediated decapping. Blocks autophagy in nutrient-rich conditions by repressing the expression of ATG-related genes through degradation of their transcripts.</text>
</comment>
<dbReference type="SMART" id="SM01125">
    <property type="entry name" value="DCP2"/>
    <property type="match status" value="1"/>
</dbReference>
<dbReference type="GO" id="GO:0003723">
    <property type="term" value="F:RNA binding"/>
    <property type="evidence" value="ECO:0007669"/>
    <property type="project" value="UniProtKB-KW"/>
</dbReference>
<keyword evidence="19" id="KW-1185">Reference proteome</keyword>
<dbReference type="InterPro" id="IPR015797">
    <property type="entry name" value="NUDIX_hydrolase-like_dom_sf"/>
</dbReference>
<evidence type="ECO:0000259" key="17">
    <source>
        <dbReference type="PROSITE" id="PS51462"/>
    </source>
</evidence>
<dbReference type="AlphaFoldDB" id="A0AA39EYC1"/>
<keyword evidence="10" id="KW-0694">RNA-binding</keyword>
<dbReference type="FunFam" id="3.90.79.10:FF:000003">
    <property type="entry name" value="M7GpppN-mRNA hydrolase isoform 2"/>
    <property type="match status" value="1"/>
</dbReference>
<dbReference type="Gene3D" id="1.10.10.1050">
    <property type="entry name" value="Dcp2, box A domain"/>
    <property type="match status" value="1"/>
</dbReference>
<evidence type="ECO:0000256" key="1">
    <source>
        <dbReference type="ARBA" id="ARBA00001936"/>
    </source>
</evidence>
<dbReference type="GO" id="GO:0140933">
    <property type="term" value="F:5'-(N(7)-methylguanosine 5'-triphospho)-[mRNA] hydrolase activity"/>
    <property type="evidence" value="ECO:0007669"/>
    <property type="project" value="UniProtKB-EC"/>
</dbReference>